<dbReference type="AlphaFoldDB" id="A0A3P8JH38"/>
<feature type="signal peptide" evidence="1">
    <location>
        <begin position="1"/>
        <end position="35"/>
    </location>
</feature>
<protein>
    <submittedName>
        <fullName evidence="2">Uncharacterized protein</fullName>
    </submittedName>
</protein>
<name>A0A3P8JH38_RAOTE</name>
<organism evidence="2 3">
    <name type="scientific">Raoultella terrigena</name>
    <name type="common">Klebsiella terrigena</name>
    <dbReference type="NCBI Taxonomy" id="577"/>
    <lineage>
        <taxon>Bacteria</taxon>
        <taxon>Pseudomonadati</taxon>
        <taxon>Pseudomonadota</taxon>
        <taxon>Gammaproteobacteria</taxon>
        <taxon>Enterobacterales</taxon>
        <taxon>Enterobacteriaceae</taxon>
        <taxon>Klebsiella/Raoultella group</taxon>
        <taxon>Raoultella</taxon>
    </lineage>
</organism>
<evidence type="ECO:0000313" key="2">
    <source>
        <dbReference type="EMBL" id="VDR26118.1"/>
    </source>
</evidence>
<sequence>MRTSSHQFRLKQNLPGTIKPLCLLCGLAISAPAFTVEQTTDSKKEETLVVTARKVKEDPLKVPVSMTLFESPDAGRSAH</sequence>
<gene>
    <name evidence="2" type="ORF">NCTC13098_02457</name>
</gene>
<evidence type="ECO:0000256" key="1">
    <source>
        <dbReference type="SAM" id="SignalP"/>
    </source>
</evidence>
<dbReference type="EMBL" id="LR131271">
    <property type="protein sequence ID" value="VDR26118.1"/>
    <property type="molecule type" value="Genomic_DNA"/>
</dbReference>
<reference evidence="2 3" key="1">
    <citation type="submission" date="2018-12" db="EMBL/GenBank/DDBJ databases">
        <authorList>
            <consortium name="Pathogen Informatics"/>
        </authorList>
    </citation>
    <scope>NUCLEOTIDE SEQUENCE [LARGE SCALE GENOMIC DNA]</scope>
    <source>
        <strain evidence="2 3">NCTC13098</strain>
    </source>
</reference>
<feature type="chain" id="PRO_5018116750" evidence="1">
    <location>
        <begin position="36"/>
        <end position="79"/>
    </location>
</feature>
<dbReference type="Proteomes" id="UP000274346">
    <property type="component" value="Chromosome"/>
</dbReference>
<evidence type="ECO:0000313" key="3">
    <source>
        <dbReference type="Proteomes" id="UP000274346"/>
    </source>
</evidence>
<proteinExistence type="predicted"/>
<keyword evidence="1" id="KW-0732">Signal</keyword>
<dbReference type="KEGG" id="rtg:NCTC13098_02457"/>
<accession>A0A3P8JH38</accession>